<sequence>MLIIFSEVGVISILTTISALNEAESVDSPSTPEKVAEEVEIKKRVGEMVIILVGVGAGDFVGVEVIVGFGVEVGDEETTTLVRIGVISWFEPEEKRRISDQSAYPDLESLVVCSPKLQVIFLVLSQKQLSQNSINSSSS</sequence>
<accession>A0A0G1D5A9</accession>
<dbReference type="AlphaFoldDB" id="A0A0G1D5A9"/>
<dbReference type="EMBL" id="LCED01000026">
    <property type="protein sequence ID" value="KKS66046.1"/>
    <property type="molecule type" value="Genomic_DNA"/>
</dbReference>
<gene>
    <name evidence="1" type="ORF">UV35_C0026G0001</name>
</gene>
<dbReference type="Proteomes" id="UP000033848">
    <property type="component" value="Unassembled WGS sequence"/>
</dbReference>
<name>A0A0G1D5A9_UNCKA</name>
<comment type="caution">
    <text evidence="1">The sequence shown here is derived from an EMBL/GenBank/DDBJ whole genome shotgun (WGS) entry which is preliminary data.</text>
</comment>
<evidence type="ECO:0000313" key="2">
    <source>
        <dbReference type="Proteomes" id="UP000033848"/>
    </source>
</evidence>
<protein>
    <submittedName>
        <fullName evidence="1">Uncharacterized protein</fullName>
    </submittedName>
</protein>
<organism evidence="1 2">
    <name type="scientific">candidate division WWE3 bacterium GW2011_GWB1_42_6</name>
    <dbReference type="NCBI Taxonomy" id="1619115"/>
    <lineage>
        <taxon>Bacteria</taxon>
        <taxon>Katanobacteria</taxon>
    </lineage>
</organism>
<reference evidence="1 2" key="1">
    <citation type="journal article" date="2015" name="Nature">
        <title>rRNA introns, odd ribosomes, and small enigmatic genomes across a large radiation of phyla.</title>
        <authorList>
            <person name="Brown C.T."/>
            <person name="Hug L.A."/>
            <person name="Thomas B.C."/>
            <person name="Sharon I."/>
            <person name="Castelle C.J."/>
            <person name="Singh A."/>
            <person name="Wilkins M.J."/>
            <person name="Williams K.H."/>
            <person name="Banfield J.F."/>
        </authorList>
    </citation>
    <scope>NUCLEOTIDE SEQUENCE [LARGE SCALE GENOMIC DNA]</scope>
</reference>
<proteinExistence type="predicted"/>
<evidence type="ECO:0000313" key="1">
    <source>
        <dbReference type="EMBL" id="KKS66046.1"/>
    </source>
</evidence>